<protein>
    <submittedName>
        <fullName evidence="3">Nitrogen fixation protein NifZ</fullName>
    </submittedName>
</protein>
<dbReference type="AlphaFoldDB" id="A0A840BHL7"/>
<comment type="caution">
    <text evidence="3">The sequence shown here is derived from an EMBL/GenBank/DDBJ whole genome shotgun (WGS) entry which is preliminary data.</text>
</comment>
<proteinExistence type="inferred from homology"/>
<dbReference type="InterPro" id="IPR007415">
    <property type="entry name" value="Nitrogenase_MoFe_mat_NifZ"/>
</dbReference>
<reference evidence="3 4" key="1">
    <citation type="submission" date="2020-08" db="EMBL/GenBank/DDBJ databases">
        <title>Genomic Encyclopedia of Type Strains, Phase IV (KMG-IV): sequencing the most valuable type-strain genomes for metagenomic binning, comparative biology and taxonomic classification.</title>
        <authorList>
            <person name="Goeker M."/>
        </authorList>
    </citation>
    <scope>NUCLEOTIDE SEQUENCE [LARGE SCALE GENOMIC DNA]</scope>
    <source>
        <strain evidence="3 4">DSM 106739</strain>
    </source>
</reference>
<dbReference type="Proteomes" id="UP000561045">
    <property type="component" value="Unassembled WGS sequence"/>
</dbReference>
<evidence type="ECO:0000256" key="2">
    <source>
        <dbReference type="ARBA" id="ARBA00023231"/>
    </source>
</evidence>
<accession>A0A840BHL7</accession>
<dbReference type="GO" id="GO:0009399">
    <property type="term" value="P:nitrogen fixation"/>
    <property type="evidence" value="ECO:0007669"/>
    <property type="project" value="InterPro"/>
</dbReference>
<sequence>MNPQFELGDVVRVVRNVRDDGTFPGATRGDLLVRRGSLGHVVDVGTFLMDQIIYSVHFLDAKRIVGCREEELLPAGAPWAESQFETRERVRNLKALSVDGEVRVPVGAVGEVLKVIRDVADDIAYHIHFPVFPGRTLQVRERTLGPVTPAIQETSDA</sequence>
<name>A0A840BHL7_9RHOO</name>
<comment type="similarity">
    <text evidence="1">Belongs to the NifZ family.</text>
</comment>
<evidence type="ECO:0000256" key="1">
    <source>
        <dbReference type="ARBA" id="ARBA00008027"/>
    </source>
</evidence>
<keyword evidence="4" id="KW-1185">Reference proteome</keyword>
<organism evidence="3 4">
    <name type="scientific">Niveibacterium umoris</name>
    <dbReference type="NCBI Taxonomy" id="1193620"/>
    <lineage>
        <taxon>Bacteria</taxon>
        <taxon>Pseudomonadati</taxon>
        <taxon>Pseudomonadota</taxon>
        <taxon>Betaproteobacteria</taxon>
        <taxon>Rhodocyclales</taxon>
        <taxon>Rhodocyclaceae</taxon>
        <taxon>Niveibacterium</taxon>
    </lineage>
</organism>
<dbReference type="Pfam" id="PF04319">
    <property type="entry name" value="NifZ"/>
    <property type="match status" value="1"/>
</dbReference>
<evidence type="ECO:0000313" key="4">
    <source>
        <dbReference type="Proteomes" id="UP000561045"/>
    </source>
</evidence>
<gene>
    <name evidence="3" type="ORF">GGR36_001072</name>
</gene>
<evidence type="ECO:0000313" key="3">
    <source>
        <dbReference type="EMBL" id="MBB4011764.1"/>
    </source>
</evidence>
<keyword evidence="2" id="KW-0535">Nitrogen fixation</keyword>
<dbReference type="EMBL" id="JACIET010000001">
    <property type="protein sequence ID" value="MBB4011764.1"/>
    <property type="molecule type" value="Genomic_DNA"/>
</dbReference>
<dbReference type="RefSeq" id="WP_183632673.1">
    <property type="nucleotide sequence ID" value="NZ_BAABLE010000011.1"/>
</dbReference>